<accession>A0A084B3Q2</accession>
<dbReference type="HOGENOM" id="CLU_1384988_0_0_1"/>
<dbReference type="Proteomes" id="UP000028045">
    <property type="component" value="Unassembled WGS sequence"/>
</dbReference>
<sequence>MAESSTSESSSSEDVLTLTDALPDEMQRSLMYNPIARAAIPALVGMFLSMRHGPGWQELYWLSSKTWRREQMRSMHRWMRQEQWIVQVVADIFRGQYTQGALAVEALGPRPDPEIGYLADDEEAQSDASETDDSSEAARPGIAVASDTFAVGSDGGVEHAGLPDQDSAGQDSFDRNSFDQRTIDQNSSDAEPAGSQD</sequence>
<proteinExistence type="predicted"/>
<feature type="compositionally biased region" description="Acidic residues" evidence="1">
    <location>
        <begin position="122"/>
        <end position="135"/>
    </location>
</feature>
<dbReference type="AlphaFoldDB" id="A0A084B3Q2"/>
<name>A0A084B3Q2_STACB</name>
<gene>
    <name evidence="2" type="ORF">S7711_10343</name>
</gene>
<organism evidence="2 3">
    <name type="scientific">Stachybotrys chartarum (strain CBS 109288 / IBT 7711)</name>
    <name type="common">Toxic black mold</name>
    <name type="synonym">Stilbospora chartarum</name>
    <dbReference type="NCBI Taxonomy" id="1280523"/>
    <lineage>
        <taxon>Eukaryota</taxon>
        <taxon>Fungi</taxon>
        <taxon>Dikarya</taxon>
        <taxon>Ascomycota</taxon>
        <taxon>Pezizomycotina</taxon>
        <taxon>Sordariomycetes</taxon>
        <taxon>Hypocreomycetidae</taxon>
        <taxon>Hypocreales</taxon>
        <taxon>Stachybotryaceae</taxon>
        <taxon>Stachybotrys</taxon>
    </lineage>
</organism>
<keyword evidence="3" id="KW-1185">Reference proteome</keyword>
<evidence type="ECO:0000256" key="1">
    <source>
        <dbReference type="SAM" id="MobiDB-lite"/>
    </source>
</evidence>
<feature type="compositionally biased region" description="Polar residues" evidence="1">
    <location>
        <begin position="183"/>
        <end position="197"/>
    </location>
</feature>
<reference evidence="2 3" key="1">
    <citation type="journal article" date="2014" name="BMC Genomics">
        <title>Comparative genome sequencing reveals chemotype-specific gene clusters in the toxigenic black mold Stachybotrys.</title>
        <authorList>
            <person name="Semeiks J."/>
            <person name="Borek D."/>
            <person name="Otwinowski Z."/>
            <person name="Grishin N.V."/>
        </authorList>
    </citation>
    <scope>NUCLEOTIDE SEQUENCE [LARGE SCALE GENOMIC DNA]</scope>
    <source>
        <strain evidence="3">CBS 109288 / IBT 7711</strain>
    </source>
</reference>
<evidence type="ECO:0000313" key="2">
    <source>
        <dbReference type="EMBL" id="KEY72181.1"/>
    </source>
</evidence>
<dbReference type="OrthoDB" id="10465081at2759"/>
<dbReference type="EMBL" id="KL648097">
    <property type="protein sequence ID" value="KEY72181.1"/>
    <property type="molecule type" value="Genomic_DNA"/>
</dbReference>
<evidence type="ECO:0000313" key="3">
    <source>
        <dbReference type="Proteomes" id="UP000028045"/>
    </source>
</evidence>
<feature type="compositionally biased region" description="Basic and acidic residues" evidence="1">
    <location>
        <begin position="172"/>
        <end position="182"/>
    </location>
</feature>
<feature type="region of interest" description="Disordered" evidence="1">
    <location>
        <begin position="122"/>
        <end position="197"/>
    </location>
</feature>
<protein>
    <submittedName>
        <fullName evidence="2">Uncharacterized protein</fullName>
    </submittedName>
</protein>